<accession>V5ERX1</accession>
<dbReference type="GO" id="GO:0015926">
    <property type="term" value="F:glucosidase activity"/>
    <property type="evidence" value="ECO:0007669"/>
    <property type="project" value="TreeGrafter"/>
</dbReference>
<dbReference type="GO" id="GO:0031505">
    <property type="term" value="P:fungal-type cell wall organization"/>
    <property type="evidence" value="ECO:0007669"/>
    <property type="project" value="UniProtKB-ARBA"/>
</dbReference>
<feature type="domain" description="GH16" evidence="11">
    <location>
        <begin position="680"/>
        <end position="1075"/>
    </location>
</feature>
<feature type="compositionally biased region" description="Low complexity" evidence="9">
    <location>
        <begin position="19"/>
        <end position="33"/>
    </location>
</feature>
<dbReference type="Gene3D" id="2.60.120.200">
    <property type="match status" value="4"/>
</dbReference>
<dbReference type="Pfam" id="PF03935">
    <property type="entry name" value="SKN1_KRE6_Sbg1"/>
    <property type="match status" value="2"/>
</dbReference>
<dbReference type="Proteomes" id="UP000019377">
    <property type="component" value="Unassembled WGS sequence"/>
</dbReference>
<dbReference type="SUPFAM" id="SSF49899">
    <property type="entry name" value="Concanavalin A-like lectins/glucanases"/>
    <property type="match status" value="2"/>
</dbReference>
<reference evidence="13" key="1">
    <citation type="journal article" date="2013" name="Genome Announc.">
        <title>Draft genome sequence of Pseudozyma brasiliensis sp. nov. strain GHG001, a high producer of endo-1,4-xylanase isolated from an insect pest of sugarcane.</title>
        <authorList>
            <person name="Oliveira J.V.D.C."/>
            <person name="dos Santos R.A.C."/>
            <person name="Borges T.A."/>
            <person name="Riano-Pachon D.M."/>
            <person name="Goldman G.H."/>
        </authorList>
    </citation>
    <scope>NUCLEOTIDE SEQUENCE [LARGE SCALE GENOMIC DNA]</scope>
    <source>
        <strain evidence="13">GHG001</strain>
    </source>
</reference>
<evidence type="ECO:0000256" key="3">
    <source>
        <dbReference type="ARBA" id="ARBA00022692"/>
    </source>
</evidence>
<dbReference type="HOGENOM" id="CLU_277440_0_0_1"/>
<evidence type="ECO:0000313" key="13">
    <source>
        <dbReference type="Proteomes" id="UP000019377"/>
    </source>
</evidence>
<dbReference type="GO" id="GO:0005789">
    <property type="term" value="C:endoplasmic reticulum membrane"/>
    <property type="evidence" value="ECO:0007669"/>
    <property type="project" value="TreeGrafter"/>
</dbReference>
<dbReference type="InterPro" id="IPR000757">
    <property type="entry name" value="Beta-glucanase-like"/>
</dbReference>
<evidence type="ECO:0000256" key="2">
    <source>
        <dbReference type="ARBA" id="ARBA00010962"/>
    </source>
</evidence>
<dbReference type="EMBL" id="KI545884">
    <property type="protein sequence ID" value="EST05678.1"/>
    <property type="molecule type" value="Genomic_DNA"/>
</dbReference>
<feature type="region of interest" description="Disordered" evidence="9">
    <location>
        <begin position="1118"/>
        <end position="1143"/>
    </location>
</feature>
<evidence type="ECO:0000256" key="10">
    <source>
        <dbReference type="SAM" id="Phobius"/>
    </source>
</evidence>
<feature type="transmembrane region" description="Helical" evidence="10">
    <location>
        <begin position="631"/>
        <end position="655"/>
    </location>
</feature>
<keyword evidence="7" id="KW-0325">Glycoprotein</keyword>
<comment type="subcellular location">
    <subcellularLocation>
        <location evidence="1">Membrane</location>
        <topology evidence="1">Single-pass type II membrane protein</topology>
    </subcellularLocation>
</comment>
<dbReference type="FunFam" id="2.60.120.200:FF:000259">
    <property type="entry name" value="Chromosome 9, whole genome shotgun sequence"/>
    <property type="match status" value="1"/>
</dbReference>
<protein>
    <recommendedName>
        <fullName evidence="11">GH16 domain-containing protein</fullName>
    </recommendedName>
</protein>
<dbReference type="OrthoDB" id="412647at2759"/>
<evidence type="ECO:0000256" key="1">
    <source>
        <dbReference type="ARBA" id="ARBA00004606"/>
    </source>
</evidence>
<feature type="region of interest" description="Disordered" evidence="9">
    <location>
        <begin position="1"/>
        <end position="44"/>
    </location>
</feature>
<evidence type="ECO:0000256" key="4">
    <source>
        <dbReference type="ARBA" id="ARBA00022968"/>
    </source>
</evidence>
<dbReference type="PROSITE" id="PS51762">
    <property type="entry name" value="GH16_2"/>
    <property type="match status" value="2"/>
</dbReference>
<dbReference type="GeneID" id="27420909"/>
<feature type="transmembrane region" description="Helical" evidence="10">
    <location>
        <begin position="87"/>
        <end position="110"/>
    </location>
</feature>
<dbReference type="GO" id="GO:0006078">
    <property type="term" value="P:(1-&gt;6)-beta-D-glucan biosynthetic process"/>
    <property type="evidence" value="ECO:0007669"/>
    <property type="project" value="TreeGrafter"/>
</dbReference>
<feature type="compositionally biased region" description="Polar residues" evidence="9">
    <location>
        <begin position="1124"/>
        <end position="1133"/>
    </location>
</feature>
<dbReference type="eggNOG" id="ENOG502QR13">
    <property type="taxonomic scope" value="Eukaryota"/>
</dbReference>
<dbReference type="STRING" id="1365824.V5ERX1"/>
<evidence type="ECO:0000256" key="7">
    <source>
        <dbReference type="ARBA" id="ARBA00023180"/>
    </source>
</evidence>
<dbReference type="PANTHER" id="PTHR31361">
    <property type="entry name" value="BETA-GLUCAN SYNTHESIS-ASSOCIATED PROTEIN KRE6-RELATED"/>
    <property type="match status" value="1"/>
</dbReference>
<dbReference type="GO" id="GO:0005886">
    <property type="term" value="C:plasma membrane"/>
    <property type="evidence" value="ECO:0007669"/>
    <property type="project" value="TreeGrafter"/>
</dbReference>
<dbReference type="FunFam" id="2.60.120.200:FF:000135">
    <property type="entry name" value="Related to KRE6-glucan synthase subunit"/>
    <property type="match status" value="2"/>
</dbReference>
<feature type="compositionally biased region" description="Pro residues" evidence="9">
    <location>
        <begin position="1134"/>
        <end position="1143"/>
    </location>
</feature>
<comment type="similarity">
    <text evidence="2">Belongs to the SKN1/KRE6 family.</text>
</comment>
<name>V5ERX1_KALBG</name>
<evidence type="ECO:0000259" key="11">
    <source>
        <dbReference type="PROSITE" id="PS51762"/>
    </source>
</evidence>
<dbReference type="AlphaFoldDB" id="V5ERX1"/>
<gene>
    <name evidence="12" type="ORF">PSEUBRA_SCAF4g04835</name>
</gene>
<feature type="domain" description="GH16" evidence="11">
    <location>
        <begin position="158"/>
        <end position="532"/>
    </location>
</feature>
<evidence type="ECO:0000256" key="5">
    <source>
        <dbReference type="ARBA" id="ARBA00022989"/>
    </source>
</evidence>
<proteinExistence type="inferred from homology"/>
<keyword evidence="6 10" id="KW-0472">Membrane</keyword>
<organism evidence="12 13">
    <name type="scientific">Kalmanozyma brasiliensis (strain GHG001)</name>
    <name type="common">Yeast</name>
    <name type="synonym">Pseudozyma brasiliensis</name>
    <dbReference type="NCBI Taxonomy" id="1365824"/>
    <lineage>
        <taxon>Eukaryota</taxon>
        <taxon>Fungi</taxon>
        <taxon>Dikarya</taxon>
        <taxon>Basidiomycota</taxon>
        <taxon>Ustilaginomycotina</taxon>
        <taxon>Ustilaginomycetes</taxon>
        <taxon>Ustilaginales</taxon>
        <taxon>Ustilaginaceae</taxon>
        <taxon>Kalmanozyma</taxon>
    </lineage>
</organism>
<dbReference type="CDD" id="cd02180">
    <property type="entry name" value="GH16_fungal_KRE6_glucanase"/>
    <property type="match status" value="1"/>
</dbReference>
<keyword evidence="8" id="KW-0961">Cell wall biogenesis/degradation</keyword>
<keyword evidence="13" id="KW-1185">Reference proteome</keyword>
<dbReference type="InterPro" id="IPR013320">
    <property type="entry name" value="ConA-like_dom_sf"/>
</dbReference>
<dbReference type="InterPro" id="IPR005629">
    <property type="entry name" value="Skn1/Kre6/Sbg1"/>
</dbReference>
<evidence type="ECO:0000256" key="8">
    <source>
        <dbReference type="ARBA" id="ARBA00023316"/>
    </source>
</evidence>
<evidence type="ECO:0000313" key="12">
    <source>
        <dbReference type="EMBL" id="EST05678.1"/>
    </source>
</evidence>
<feature type="compositionally biased region" description="Basic and acidic residues" evidence="9">
    <location>
        <begin position="1"/>
        <end position="11"/>
    </location>
</feature>
<keyword evidence="4" id="KW-0735">Signal-anchor</keyword>
<keyword evidence="3 10" id="KW-0812">Transmembrane</keyword>
<sequence length="1143" mass="125201">MVSSRSGRDDGLPPTSFLGPPSSSETSIGGTTSNQHDGLLYDRSNPASGTQKYQLANNGMTEEEDDYLHSIDAKWDKSSHGWNLRGFLNILTLTVLALGLLMLFLGYPVLIKIRDQYDDKTKGAFGLGGTNGSGQVPALAISSLIDADTPQNAMKWTSGYDQSSYHLVFSDEFEVDGRTFWPGDDPYWEAVDLWYSGTGDYEWYSPEAVNTTGGAMVIALEEAEVHNKNFRSGMVQSWNKFCFQGGYIEFSVKLPGSPSTSGYWPAVWLMGNLGRPGYLASTEGTWPYSYNSCDTGILPNQTYVNGTGPYAAINSKGTYAYNGELSYLPGMRYSSCTCPGEEHPGPSNNVGRSSPEIDIFEVQVQYKNGAKHSYASQSLQVAPFDDAYAWGNSSTEAKVYDDTITEFNTYTGGQIQEAVSSVTKVPDSGFQLTQNQFVKYGVEFSPDFNYDGSGSMTWYVDGQPSWSVNPKAFPARPALDIGQRIIPVEPMAIVMNLAISAGFQNVDFGTGGITFPAFMSIDYVRVYQKDGQTDRISCDPADHPTASFIANHPDVYSNNNLTQWPRAKYGWPKNTLTATDKASSISPYLDTDAPKSHSQHGMPFDDFVIENDELHDFESQSPIKRRMDPRVLLDLTTLSIVIAGIILLFLGYPLIEFGHLATSKKDGFNIGGTNATGQVPDMTNMRTSLIDPDTPQDVRTKRSVDGTQDLQLVFSDEFNRDGRSFWPGDDPFWTAVDLWPWPTGDYEWYSPQAVTTEGGNLVITADEIETNNLNFRSGQLTSWNQFCFTGGYIETRIQLPGSSSISGWWPAVWTMGNLGRANYGATTQGTWPYAYSACDVGTLKNQTDPDGLGPSGALTSGNTVYNEKYGTTSISWQPGQRLSACTCPGDDHPGPKDSSGNFVGRSAPEIDVIEAQVGGGIGGVSQSGQWMPANYGYELINTTGTEYEFFQPSAQLNSYQGNVLQQSASGVVNTLQTAYQYSGGDFSVYGFEYKAGFDGYIDWVNNGQRAWRLNSGALAADPRVGISRRPVPQEPMYILINLAISSGFGYIDWANLEFPGKMLIDYVRVYQPSGQTNVGCDPDDFPTQAYINKHIEAYSNPNLTIWGGTEAQGGYQADWPRNRLNPNGCSNPPSKYPGPNPAA</sequence>
<keyword evidence="5 10" id="KW-1133">Transmembrane helix</keyword>
<evidence type="ECO:0000256" key="6">
    <source>
        <dbReference type="ARBA" id="ARBA00023136"/>
    </source>
</evidence>
<dbReference type="FunFam" id="2.60.120.200:FF:000140">
    <property type="entry name" value="Beta-glucan synthesis-associated protein"/>
    <property type="match status" value="1"/>
</dbReference>
<evidence type="ECO:0000256" key="9">
    <source>
        <dbReference type="SAM" id="MobiDB-lite"/>
    </source>
</evidence>
<dbReference type="PANTHER" id="PTHR31361:SF15">
    <property type="entry name" value="GH16 DOMAIN-CONTAINING PROTEIN"/>
    <property type="match status" value="1"/>
</dbReference>